<evidence type="ECO:0000256" key="6">
    <source>
        <dbReference type="ARBA" id="ARBA00012487"/>
    </source>
</evidence>
<feature type="transmembrane region" description="Helical" evidence="24">
    <location>
        <begin position="46"/>
        <end position="66"/>
    </location>
</feature>
<evidence type="ECO:0000256" key="5">
    <source>
        <dbReference type="ARBA" id="ARBA00010185"/>
    </source>
</evidence>
<dbReference type="EMBL" id="JANCLT010000005">
    <property type="protein sequence ID" value="MCP8969027.1"/>
    <property type="molecule type" value="Genomic_DNA"/>
</dbReference>
<organism evidence="25 26">
    <name type="scientific">Ectobacillus ponti</name>
    <dbReference type="NCBI Taxonomy" id="2961894"/>
    <lineage>
        <taxon>Bacteria</taxon>
        <taxon>Bacillati</taxon>
        <taxon>Bacillota</taxon>
        <taxon>Bacilli</taxon>
        <taxon>Bacillales</taxon>
        <taxon>Bacillaceae</taxon>
        <taxon>Ectobacillus</taxon>
    </lineage>
</organism>
<comment type="subcellular location">
    <subcellularLocation>
        <location evidence="2">Cell membrane</location>
        <topology evidence="2">Multi-pass membrane protein</topology>
    </subcellularLocation>
</comment>
<evidence type="ECO:0000256" key="2">
    <source>
        <dbReference type="ARBA" id="ARBA00004651"/>
    </source>
</evidence>
<evidence type="ECO:0000256" key="1">
    <source>
        <dbReference type="ARBA" id="ARBA00001698"/>
    </source>
</evidence>
<evidence type="ECO:0000256" key="17">
    <source>
        <dbReference type="ARBA" id="ARBA00023264"/>
    </source>
</evidence>
<evidence type="ECO:0000256" key="10">
    <source>
        <dbReference type="ARBA" id="ARBA00022679"/>
    </source>
</evidence>
<comment type="pathway">
    <text evidence="4">Lipid metabolism.</text>
</comment>
<evidence type="ECO:0000256" key="22">
    <source>
        <dbReference type="ARBA" id="ARBA00032743"/>
    </source>
</evidence>
<evidence type="ECO:0000256" key="15">
    <source>
        <dbReference type="ARBA" id="ARBA00023136"/>
    </source>
</evidence>
<keyword evidence="11 24" id="KW-0812">Transmembrane</keyword>
<evidence type="ECO:0000256" key="7">
    <source>
        <dbReference type="ARBA" id="ARBA00019373"/>
    </source>
</evidence>
<evidence type="ECO:0000256" key="12">
    <source>
        <dbReference type="ARBA" id="ARBA00022695"/>
    </source>
</evidence>
<comment type="similarity">
    <text evidence="5">Belongs to the CDS family.</text>
</comment>
<feature type="transmembrane region" description="Helical" evidence="24">
    <location>
        <begin position="78"/>
        <end position="100"/>
    </location>
</feature>
<reference evidence="25" key="1">
    <citation type="submission" date="2022-07" db="EMBL/GenBank/DDBJ databases">
        <authorList>
            <person name="Li W.-J."/>
            <person name="Deng Q.-Q."/>
        </authorList>
    </citation>
    <scope>NUCLEOTIDE SEQUENCE</scope>
    <source>
        <strain evidence="25">SYSU M60031</strain>
    </source>
</reference>
<evidence type="ECO:0000313" key="25">
    <source>
        <dbReference type="EMBL" id="MCP8969027.1"/>
    </source>
</evidence>
<proteinExistence type="inferred from homology"/>
<sequence>MKQRIITGVVAAALFIPIVWSGGWLFTALVYVLASIGLYELVRMKKLPVLSVPALLAAALLWVILIPGGSFQDSTFTGLHWSKVDITFLVVLLLLSYTVLSKNTFTFDDAAFLLLSTLYVALGFYYLNETRIEGIRNILYALFVIWATDSGAYFIGKAVGKRKLWPEISPNKTVEGSIGGVICAIVVAFIYQLFLPIWDSAAAVVLVTAVVSVCGQLGDLVQSAYKRHYGVKDSGNILPGHGGILDRLDSLIFVLPLLHLLRFF</sequence>
<keyword evidence="17" id="KW-1208">Phospholipid metabolism</keyword>
<evidence type="ECO:0000256" key="23">
    <source>
        <dbReference type="ARBA" id="ARBA00033406"/>
    </source>
</evidence>
<comment type="caution">
    <text evidence="25">The sequence shown here is derived from an EMBL/GenBank/DDBJ whole genome shotgun (WGS) entry which is preliminary data.</text>
</comment>
<evidence type="ECO:0000256" key="24">
    <source>
        <dbReference type="SAM" id="Phobius"/>
    </source>
</evidence>
<evidence type="ECO:0000256" key="13">
    <source>
        <dbReference type="ARBA" id="ARBA00022989"/>
    </source>
</evidence>
<dbReference type="GO" id="GO:0016024">
    <property type="term" value="P:CDP-diacylglycerol biosynthetic process"/>
    <property type="evidence" value="ECO:0007669"/>
    <property type="project" value="TreeGrafter"/>
</dbReference>
<gene>
    <name evidence="25" type="ORF">NK662_10805</name>
</gene>
<feature type="transmembrane region" description="Helical" evidence="24">
    <location>
        <begin position="6"/>
        <end position="34"/>
    </location>
</feature>
<keyword evidence="9" id="KW-0444">Lipid biosynthesis</keyword>
<dbReference type="EC" id="2.7.7.41" evidence="6"/>
<keyword evidence="15 24" id="KW-0472">Membrane</keyword>
<dbReference type="PANTHER" id="PTHR46382">
    <property type="entry name" value="PHOSPHATIDATE CYTIDYLYLTRANSFERASE"/>
    <property type="match status" value="1"/>
</dbReference>
<keyword evidence="14" id="KW-0443">Lipid metabolism</keyword>
<evidence type="ECO:0000256" key="9">
    <source>
        <dbReference type="ARBA" id="ARBA00022516"/>
    </source>
</evidence>
<keyword evidence="16" id="KW-0594">Phospholipid biosynthesis</keyword>
<dbReference type="RefSeq" id="WP_254758949.1">
    <property type="nucleotide sequence ID" value="NZ_JANCLT010000005.1"/>
</dbReference>
<evidence type="ECO:0000256" key="11">
    <source>
        <dbReference type="ARBA" id="ARBA00022692"/>
    </source>
</evidence>
<dbReference type="AlphaFoldDB" id="A0AA42BPR3"/>
<comment type="pathway">
    <text evidence="3">Phospholipid metabolism; CDP-diacylglycerol biosynthesis; CDP-diacylglycerol from sn-glycerol 3-phosphate: step 3/3.</text>
</comment>
<keyword evidence="10" id="KW-0808">Transferase</keyword>
<evidence type="ECO:0000256" key="14">
    <source>
        <dbReference type="ARBA" id="ARBA00023098"/>
    </source>
</evidence>
<evidence type="ECO:0000256" key="16">
    <source>
        <dbReference type="ARBA" id="ARBA00023209"/>
    </source>
</evidence>
<feature type="transmembrane region" description="Helical" evidence="24">
    <location>
        <begin position="138"/>
        <end position="155"/>
    </location>
</feature>
<dbReference type="Proteomes" id="UP001156102">
    <property type="component" value="Unassembled WGS sequence"/>
</dbReference>
<feature type="transmembrane region" description="Helical" evidence="24">
    <location>
        <begin position="107"/>
        <end position="126"/>
    </location>
</feature>
<protein>
    <recommendedName>
        <fullName evidence="7">Phosphatidate cytidylyltransferase</fullName>
        <ecNumber evidence="6">2.7.7.41</ecNumber>
    </recommendedName>
    <alternativeName>
        <fullName evidence="20">CDP-DAG synthase</fullName>
    </alternativeName>
    <alternativeName>
        <fullName evidence="22">CDP-DG synthase</fullName>
    </alternativeName>
    <alternativeName>
        <fullName evidence="18">CDP-diacylglycerol synthase</fullName>
    </alternativeName>
    <alternativeName>
        <fullName evidence="21">CDP-diglyceride pyrophosphorylase</fullName>
    </alternativeName>
    <alternativeName>
        <fullName evidence="23">CDP-diglyceride synthase</fullName>
    </alternativeName>
    <alternativeName>
        <fullName evidence="19">CTP:phosphatidate cytidylyltransferase</fullName>
    </alternativeName>
</protein>
<evidence type="ECO:0000256" key="8">
    <source>
        <dbReference type="ARBA" id="ARBA00022475"/>
    </source>
</evidence>
<evidence type="ECO:0000256" key="20">
    <source>
        <dbReference type="ARBA" id="ARBA00032253"/>
    </source>
</evidence>
<keyword evidence="13 24" id="KW-1133">Transmembrane helix</keyword>
<name>A0AA42BPR3_9BACI</name>
<evidence type="ECO:0000256" key="3">
    <source>
        <dbReference type="ARBA" id="ARBA00005119"/>
    </source>
</evidence>
<dbReference type="Pfam" id="PF01148">
    <property type="entry name" value="CTP_transf_1"/>
    <property type="match status" value="1"/>
</dbReference>
<feature type="transmembrane region" description="Helical" evidence="24">
    <location>
        <begin position="176"/>
        <end position="194"/>
    </location>
</feature>
<keyword evidence="26" id="KW-1185">Reference proteome</keyword>
<accession>A0AA42BPR3</accession>
<keyword evidence="12 25" id="KW-0548">Nucleotidyltransferase</keyword>
<keyword evidence="8" id="KW-1003">Cell membrane</keyword>
<evidence type="ECO:0000256" key="18">
    <source>
        <dbReference type="ARBA" id="ARBA00029893"/>
    </source>
</evidence>
<evidence type="ECO:0000256" key="4">
    <source>
        <dbReference type="ARBA" id="ARBA00005189"/>
    </source>
</evidence>
<dbReference type="GO" id="GO:0004605">
    <property type="term" value="F:phosphatidate cytidylyltransferase activity"/>
    <property type="evidence" value="ECO:0007669"/>
    <property type="project" value="UniProtKB-EC"/>
</dbReference>
<comment type="catalytic activity">
    <reaction evidence="1">
        <text>a 1,2-diacyl-sn-glycero-3-phosphate + CTP + H(+) = a CDP-1,2-diacyl-sn-glycerol + diphosphate</text>
        <dbReference type="Rhea" id="RHEA:16229"/>
        <dbReference type="ChEBI" id="CHEBI:15378"/>
        <dbReference type="ChEBI" id="CHEBI:33019"/>
        <dbReference type="ChEBI" id="CHEBI:37563"/>
        <dbReference type="ChEBI" id="CHEBI:58332"/>
        <dbReference type="ChEBI" id="CHEBI:58608"/>
        <dbReference type="EC" id="2.7.7.41"/>
    </reaction>
</comment>
<evidence type="ECO:0000256" key="21">
    <source>
        <dbReference type="ARBA" id="ARBA00032396"/>
    </source>
</evidence>
<evidence type="ECO:0000256" key="19">
    <source>
        <dbReference type="ARBA" id="ARBA00031825"/>
    </source>
</evidence>
<evidence type="ECO:0000313" key="26">
    <source>
        <dbReference type="Proteomes" id="UP001156102"/>
    </source>
</evidence>
<dbReference type="GO" id="GO:0005886">
    <property type="term" value="C:plasma membrane"/>
    <property type="evidence" value="ECO:0007669"/>
    <property type="project" value="UniProtKB-SubCell"/>
</dbReference>
<dbReference type="PANTHER" id="PTHR46382:SF1">
    <property type="entry name" value="PHOSPHATIDATE CYTIDYLYLTRANSFERASE"/>
    <property type="match status" value="1"/>
</dbReference>